<evidence type="ECO:0000313" key="3">
    <source>
        <dbReference type="Proteomes" id="UP000823388"/>
    </source>
</evidence>
<gene>
    <name evidence="2" type="ORF">PVAP13_2NG087646</name>
</gene>
<reference evidence="2" key="1">
    <citation type="submission" date="2020-05" db="EMBL/GenBank/DDBJ databases">
        <title>WGS assembly of Panicum virgatum.</title>
        <authorList>
            <person name="Lovell J.T."/>
            <person name="Jenkins J."/>
            <person name="Shu S."/>
            <person name="Juenger T.E."/>
            <person name="Schmutz J."/>
        </authorList>
    </citation>
    <scope>NUCLEOTIDE SEQUENCE</scope>
    <source>
        <strain evidence="2">AP13</strain>
    </source>
</reference>
<feature type="region of interest" description="Disordered" evidence="1">
    <location>
        <begin position="40"/>
        <end position="109"/>
    </location>
</feature>
<organism evidence="2 3">
    <name type="scientific">Panicum virgatum</name>
    <name type="common">Blackwell switchgrass</name>
    <dbReference type="NCBI Taxonomy" id="38727"/>
    <lineage>
        <taxon>Eukaryota</taxon>
        <taxon>Viridiplantae</taxon>
        <taxon>Streptophyta</taxon>
        <taxon>Embryophyta</taxon>
        <taxon>Tracheophyta</taxon>
        <taxon>Spermatophyta</taxon>
        <taxon>Magnoliopsida</taxon>
        <taxon>Liliopsida</taxon>
        <taxon>Poales</taxon>
        <taxon>Poaceae</taxon>
        <taxon>PACMAD clade</taxon>
        <taxon>Panicoideae</taxon>
        <taxon>Panicodae</taxon>
        <taxon>Paniceae</taxon>
        <taxon>Panicinae</taxon>
        <taxon>Panicum</taxon>
        <taxon>Panicum sect. Hiantes</taxon>
    </lineage>
</organism>
<comment type="caution">
    <text evidence="2">The sequence shown here is derived from an EMBL/GenBank/DDBJ whole genome shotgun (WGS) entry which is preliminary data.</text>
</comment>
<evidence type="ECO:0000313" key="2">
    <source>
        <dbReference type="EMBL" id="KAG2632411.1"/>
    </source>
</evidence>
<dbReference type="AlphaFoldDB" id="A0A8T0V6Q3"/>
<evidence type="ECO:0000256" key="1">
    <source>
        <dbReference type="SAM" id="MobiDB-lite"/>
    </source>
</evidence>
<sequence>MTPHQYDGAATRGVGQWRRRDEAAATPMRGMEWIDDARVGAYRGNRGGGGGGRRRQATQGRGRRCGWRPGRRAAQNGAGARRGGGMERRRGAGHRAEAQRGEEPGGQRHWRCRGTRACGGRAAAARLARAWPGERVGRAEGSCRSLGGVGGCGRGPQGRKGCGEGWKCVGRTSDIDRMDETWSWQNHERQKHGRVRTLQPL</sequence>
<protein>
    <submittedName>
        <fullName evidence="2">Uncharacterized protein</fullName>
    </submittedName>
</protein>
<feature type="region of interest" description="Disordered" evidence="1">
    <location>
        <begin position="1"/>
        <end position="23"/>
    </location>
</feature>
<feature type="compositionally biased region" description="Basic residues" evidence="1">
    <location>
        <begin position="52"/>
        <end position="71"/>
    </location>
</feature>
<keyword evidence="3" id="KW-1185">Reference proteome</keyword>
<name>A0A8T0V6Q3_PANVG</name>
<proteinExistence type="predicted"/>
<feature type="compositionally biased region" description="Basic and acidic residues" evidence="1">
    <location>
        <begin position="84"/>
        <end position="106"/>
    </location>
</feature>
<dbReference type="EMBL" id="CM029040">
    <property type="protein sequence ID" value="KAG2632411.1"/>
    <property type="molecule type" value="Genomic_DNA"/>
</dbReference>
<accession>A0A8T0V6Q3</accession>
<dbReference type="Proteomes" id="UP000823388">
    <property type="component" value="Chromosome 2N"/>
</dbReference>